<evidence type="ECO:0000313" key="4">
    <source>
        <dbReference type="Proteomes" id="UP000317257"/>
    </source>
</evidence>
<feature type="transmembrane region" description="Helical" evidence="2">
    <location>
        <begin position="53"/>
        <end position="72"/>
    </location>
</feature>
<dbReference type="Pfam" id="PF11807">
    <property type="entry name" value="UstYa"/>
    <property type="match status" value="1"/>
</dbReference>
<evidence type="ECO:0000256" key="2">
    <source>
        <dbReference type="SAM" id="Phobius"/>
    </source>
</evidence>
<dbReference type="PANTHER" id="PTHR35896">
    <property type="entry name" value="IG-LIKE DOMAIN-CONTAINING PROTEIN"/>
    <property type="match status" value="1"/>
</dbReference>
<evidence type="ECO:0000313" key="3">
    <source>
        <dbReference type="EMBL" id="TWU72155.1"/>
    </source>
</evidence>
<evidence type="ECO:0000256" key="1">
    <source>
        <dbReference type="ARBA" id="ARBA00035112"/>
    </source>
</evidence>
<keyword evidence="2" id="KW-1133">Transmembrane helix</keyword>
<keyword evidence="2" id="KW-0812">Transmembrane</keyword>
<sequence>MRWLRFHKRRYSWLSSKEGDRITENTSETEGGYDDSERGFQESNKYYGSKPSLFVSLLLNGSLVLLVTILWWRDRRLRSRNDGLLPTPVPIFPTEVRTFQLDPLFLSLPSEESNTAWQSLPGPNGMGFIRIDPSLHLELPDVKAGLSVFHQLHCLGALRNFMWELMYDRVDREALLATWPANASAPTYDQAINGMWHYAHCFDYLRQGIQCSGDTSLEFVHGATGKAVVDGLAYPHVCKNWDALWTSEDDDNGIQDKPLLASEKYLVDSEAICKSARGHSFTTTHLFVFVLASAIIGVNIGLTPYLFNIMTPSVSELGRVTTMIKPCGTTSSEARKRGCHFDPVSFCWLPTACYDKELTKDFDVGLEWYLDPNRTQPVSHEQIMTGEFTGLYVNWEYHISHCTAMWKKMHRAIMSGLGKRRY</sequence>
<dbReference type="Proteomes" id="UP000317257">
    <property type="component" value="Unassembled WGS sequence"/>
</dbReference>
<dbReference type="EMBL" id="SBHS01000032">
    <property type="protein sequence ID" value="TWU72155.1"/>
    <property type="molecule type" value="Genomic_DNA"/>
</dbReference>
<name>A0A5C6G2M0_METRR</name>
<dbReference type="PANTHER" id="PTHR35896:SF3">
    <property type="entry name" value="MAJOR FACILITATOR SUPERFAMILY TRANSPORTER"/>
    <property type="match status" value="1"/>
</dbReference>
<organism evidence="3 4">
    <name type="scientific">Metarhizium rileyi (strain RCEF 4871)</name>
    <name type="common">Nomuraea rileyi</name>
    <dbReference type="NCBI Taxonomy" id="1649241"/>
    <lineage>
        <taxon>Eukaryota</taxon>
        <taxon>Fungi</taxon>
        <taxon>Dikarya</taxon>
        <taxon>Ascomycota</taxon>
        <taxon>Pezizomycotina</taxon>
        <taxon>Sordariomycetes</taxon>
        <taxon>Hypocreomycetidae</taxon>
        <taxon>Hypocreales</taxon>
        <taxon>Clavicipitaceae</taxon>
        <taxon>Metarhizium</taxon>
    </lineage>
</organism>
<protein>
    <submittedName>
        <fullName evidence="3">Uncharacterized protein</fullName>
    </submittedName>
</protein>
<dbReference type="InterPro" id="IPR021765">
    <property type="entry name" value="UstYa-like"/>
</dbReference>
<gene>
    <name evidence="3" type="ORF">ED733_003615</name>
</gene>
<comment type="caution">
    <text evidence="3">The sequence shown here is derived from an EMBL/GenBank/DDBJ whole genome shotgun (WGS) entry which is preliminary data.</text>
</comment>
<dbReference type="GO" id="GO:0043386">
    <property type="term" value="P:mycotoxin biosynthetic process"/>
    <property type="evidence" value="ECO:0007669"/>
    <property type="project" value="InterPro"/>
</dbReference>
<reference evidence="4" key="1">
    <citation type="submission" date="2018-12" db="EMBL/GenBank/DDBJ databases">
        <title>The complete genome of Metarhizium rileyi, a key fungal pathogen of Lepidoptera.</title>
        <authorList>
            <person name="Binneck E."/>
            <person name="Lastra C.C.L."/>
            <person name="Sosa-Gomez D.R."/>
        </authorList>
    </citation>
    <scope>NUCLEOTIDE SEQUENCE [LARGE SCALE GENOMIC DNA]</scope>
    <source>
        <strain evidence="4">Cep018-CH2</strain>
    </source>
</reference>
<feature type="transmembrane region" description="Helical" evidence="2">
    <location>
        <begin position="286"/>
        <end position="307"/>
    </location>
</feature>
<comment type="similarity">
    <text evidence="1">Belongs to the ustYa family.</text>
</comment>
<dbReference type="InterPro" id="IPR053008">
    <property type="entry name" value="Phomopsin_biosynth_assoc"/>
</dbReference>
<proteinExistence type="inferred from homology"/>
<dbReference type="AlphaFoldDB" id="A0A5C6G2M0"/>
<accession>A0A5C6G2M0</accession>
<keyword evidence="2" id="KW-0472">Membrane</keyword>